<gene>
    <name evidence="1" type="ORF">CN553_23440</name>
</gene>
<reference evidence="1 2" key="1">
    <citation type="submission" date="2017-09" db="EMBL/GenBank/DDBJ databases">
        <title>Large-scale bioinformatics analysis of Bacillus genomes uncovers conserved roles of natural products in bacterial physiology.</title>
        <authorList>
            <consortium name="Agbiome Team Llc"/>
            <person name="Bleich R.M."/>
            <person name="Kirk G.J."/>
            <person name="Santa Maria K.C."/>
            <person name="Allen S.E."/>
            <person name="Farag S."/>
            <person name="Shank E.A."/>
            <person name="Bowers A."/>
        </authorList>
    </citation>
    <scope>NUCLEOTIDE SEQUENCE [LARGE SCALE GENOMIC DNA]</scope>
    <source>
        <strain evidence="1 2">AFS027647</strain>
    </source>
</reference>
<evidence type="ECO:0000313" key="2">
    <source>
        <dbReference type="Proteomes" id="UP000220691"/>
    </source>
</evidence>
<dbReference type="EMBL" id="NUAN01000167">
    <property type="protein sequence ID" value="PEN88556.1"/>
    <property type="molecule type" value="Genomic_DNA"/>
</dbReference>
<dbReference type="Gene3D" id="2.10.10.20">
    <property type="entry name" value="Carbohydrate-binding module superfamily 5/12"/>
    <property type="match status" value="1"/>
</dbReference>
<dbReference type="GO" id="GO:0030246">
    <property type="term" value="F:carbohydrate binding"/>
    <property type="evidence" value="ECO:0007669"/>
    <property type="project" value="InterPro"/>
</dbReference>
<dbReference type="GO" id="GO:0005576">
    <property type="term" value="C:extracellular region"/>
    <property type="evidence" value="ECO:0007669"/>
    <property type="project" value="InterPro"/>
</dbReference>
<dbReference type="SUPFAM" id="SSF51055">
    <property type="entry name" value="Carbohydrate binding domain"/>
    <property type="match status" value="1"/>
</dbReference>
<dbReference type="RefSeq" id="WP_218923386.1">
    <property type="nucleotide sequence ID" value="NZ_NUAN01000167.1"/>
</dbReference>
<dbReference type="AlphaFoldDB" id="A0A9X6U8A8"/>
<evidence type="ECO:0000313" key="1">
    <source>
        <dbReference type="EMBL" id="PEN88556.1"/>
    </source>
</evidence>
<dbReference type="GO" id="GO:0005975">
    <property type="term" value="P:carbohydrate metabolic process"/>
    <property type="evidence" value="ECO:0007669"/>
    <property type="project" value="InterPro"/>
</dbReference>
<protein>
    <submittedName>
        <fullName evidence="1">Uncharacterized protein</fullName>
    </submittedName>
</protein>
<dbReference type="InterPro" id="IPR036573">
    <property type="entry name" value="CBM_sf_5/12"/>
</dbReference>
<dbReference type="GO" id="GO:0004553">
    <property type="term" value="F:hydrolase activity, hydrolyzing O-glycosyl compounds"/>
    <property type="evidence" value="ECO:0007669"/>
    <property type="project" value="InterPro"/>
</dbReference>
<name>A0A9X6U8A8_BACCE</name>
<feature type="non-terminal residue" evidence="1">
    <location>
        <position position="1"/>
    </location>
</feature>
<accession>A0A9X6U8A8</accession>
<sequence>TKTGVWKPLSKETFDSIEKEGFTSKPEYTSNSKTFRHKGETYRVKYTPYLYMKLTKTGVWEPLSKETFDSIEKERATSKVKEEPVVPNEIVKPTSKAFVPILNWDKTKTYAAKCIVLYNGIQYQSTCETNKEPVQSNDWKVLTKMEVLD</sequence>
<dbReference type="Proteomes" id="UP000220691">
    <property type="component" value="Unassembled WGS sequence"/>
</dbReference>
<organism evidence="1 2">
    <name type="scientific">Bacillus cereus</name>
    <dbReference type="NCBI Taxonomy" id="1396"/>
    <lineage>
        <taxon>Bacteria</taxon>
        <taxon>Bacillati</taxon>
        <taxon>Bacillota</taxon>
        <taxon>Bacilli</taxon>
        <taxon>Bacillales</taxon>
        <taxon>Bacillaceae</taxon>
        <taxon>Bacillus</taxon>
        <taxon>Bacillus cereus group</taxon>
    </lineage>
</organism>
<comment type="caution">
    <text evidence="1">The sequence shown here is derived from an EMBL/GenBank/DDBJ whole genome shotgun (WGS) entry which is preliminary data.</text>
</comment>
<proteinExistence type="predicted"/>